<evidence type="ECO:0000313" key="1">
    <source>
        <dbReference type="EMBL" id="XDJ01052.1"/>
    </source>
</evidence>
<accession>A0AB39C473</accession>
<evidence type="ECO:0008006" key="2">
    <source>
        <dbReference type="Google" id="ProtNLM"/>
    </source>
</evidence>
<reference evidence="1" key="1">
    <citation type="submission" date="2024-06" db="EMBL/GenBank/DDBJ databases">
        <title>This phage originates from the Bacteriophage catalogue of the Bacteriophage Competence Centre, Department of Microbiology und Biotechnology, Max Rubner-Institut, Kiel, Germany.</title>
        <authorList>
            <person name="Sprotte S."/>
            <person name="Brinks E."/>
            <person name="Hille F."/>
        </authorList>
    </citation>
    <scope>NUCLEOTIDE SEQUENCE</scope>
</reference>
<protein>
    <recommendedName>
        <fullName evidence="2">Phage protein</fullName>
    </recommendedName>
</protein>
<organism evidence="1">
    <name type="scientific">Klebsiella phage PMBT64</name>
    <dbReference type="NCBI Taxonomy" id="3229740"/>
    <lineage>
        <taxon>Viruses</taxon>
        <taxon>Duplodnaviria</taxon>
        <taxon>Heunggongvirae</taxon>
        <taxon>Uroviricota</taxon>
        <taxon>Caudoviricetes</taxon>
    </lineage>
</organism>
<proteinExistence type="predicted"/>
<sequence length="110" mass="12230">MIDQVKKIATREEARELGAHICAMIMDGAKFSVLEAVNDKTKETTYRVLVEFGRLRCIAYGHNRFKASYTDSRNHVTEVDAKTAAGALKALRVELLTVSTVYQHGAGMIK</sequence>
<dbReference type="EMBL" id="PP926510">
    <property type="protein sequence ID" value="XDJ01052.1"/>
    <property type="molecule type" value="Genomic_DNA"/>
</dbReference>
<name>A0AB39C473_9CAUD</name>